<dbReference type="AlphaFoldDB" id="A0A0J1H9J5"/>
<dbReference type="Pfam" id="PF08453">
    <property type="entry name" value="Peptidase_M9_N"/>
    <property type="match status" value="1"/>
</dbReference>
<feature type="chain" id="PRO_5005252425" description="microbial collagenase" evidence="15">
    <location>
        <begin position="22"/>
        <end position="767"/>
    </location>
</feature>
<keyword evidence="12" id="KW-0865">Zymogen</keyword>
<evidence type="ECO:0000256" key="6">
    <source>
        <dbReference type="ARBA" id="ARBA00022670"/>
    </source>
</evidence>
<feature type="compositionally biased region" description="Gly residues" evidence="14">
    <location>
        <begin position="624"/>
        <end position="646"/>
    </location>
</feature>
<dbReference type="InterPro" id="IPR002169">
    <property type="entry name" value="Peptidase_M9A/M9B"/>
</dbReference>
<evidence type="ECO:0000256" key="1">
    <source>
        <dbReference type="ARBA" id="ARBA00000424"/>
    </source>
</evidence>
<dbReference type="InterPro" id="IPR013661">
    <property type="entry name" value="Peptidase_M9_N_dom"/>
</dbReference>
<keyword evidence="8 15" id="KW-0732">Signal</keyword>
<evidence type="ECO:0000256" key="9">
    <source>
        <dbReference type="ARBA" id="ARBA00022801"/>
    </source>
</evidence>
<dbReference type="PANTHER" id="PTHR13062">
    <property type="entry name" value="COLLAGENASE"/>
    <property type="match status" value="1"/>
</dbReference>
<evidence type="ECO:0000256" key="12">
    <source>
        <dbReference type="ARBA" id="ARBA00023145"/>
    </source>
</evidence>
<name>A0A0J1H9J5_9GAMM</name>
<dbReference type="PATRIC" id="fig|320778.3.peg.3605"/>
<dbReference type="Gene3D" id="1.10.390.20">
    <property type="match status" value="1"/>
</dbReference>
<comment type="caution">
    <text evidence="17">The sequence shown here is derived from an EMBL/GenBank/DDBJ whole genome shotgun (WGS) entry which is preliminary data.</text>
</comment>
<evidence type="ECO:0000256" key="11">
    <source>
        <dbReference type="ARBA" id="ARBA00023049"/>
    </source>
</evidence>
<proteinExistence type="predicted"/>
<keyword evidence="5" id="KW-0964">Secreted</keyword>
<evidence type="ECO:0000256" key="2">
    <source>
        <dbReference type="ARBA" id="ARBA00001947"/>
    </source>
</evidence>
<evidence type="ECO:0000313" key="17">
    <source>
        <dbReference type="EMBL" id="KLV08383.1"/>
    </source>
</evidence>
<accession>A0A0J1H9J5</accession>
<dbReference type="OrthoDB" id="9802683at2"/>
<keyword evidence="9" id="KW-0378">Hydrolase</keyword>
<keyword evidence="6" id="KW-0645">Protease</keyword>
<keyword evidence="10" id="KW-0862">Zinc</keyword>
<evidence type="ECO:0000256" key="5">
    <source>
        <dbReference type="ARBA" id="ARBA00022525"/>
    </source>
</evidence>
<feature type="active site" evidence="13">
    <location>
        <position position="493"/>
    </location>
</feature>
<evidence type="ECO:0000256" key="3">
    <source>
        <dbReference type="ARBA" id="ARBA00004613"/>
    </source>
</evidence>
<dbReference type="Pfam" id="PF01752">
    <property type="entry name" value="Peptidase_M9"/>
    <property type="match status" value="1"/>
</dbReference>
<dbReference type="PRINTS" id="PR00931">
    <property type="entry name" value="MICOLLPTASE"/>
</dbReference>
<dbReference type="Gene3D" id="3.40.30.160">
    <property type="entry name" value="Collagenase ColT, N-terminal domain"/>
    <property type="match status" value="1"/>
</dbReference>
<evidence type="ECO:0000256" key="8">
    <source>
        <dbReference type="ARBA" id="ARBA00022729"/>
    </source>
</evidence>
<comment type="catalytic activity">
    <reaction evidence="1">
        <text>Digestion of native collagen in the triple helical region at Xaa-|-Gly bonds. With synthetic peptides, a preference is shown for Gly at P3 and P1', Pro and Ala at P2 and P2', and hydroxyproline, Ala or Arg at P3'.</text>
        <dbReference type="EC" id="3.4.24.3"/>
    </reaction>
</comment>
<feature type="region of interest" description="Disordered" evidence="14">
    <location>
        <begin position="56"/>
        <end position="76"/>
    </location>
</feature>
<sequence>MELKALALTVSALLVGQSVYASEVFSHPGMPVQQKLQPNLLQQSTRLQPEQHIHGLERTDRQYRPTDATQQPEPPTLLKRQVSVQQDAVEQCDLSQFQTTSSNQLMAAIRQQGASCVNALFSADTGVQEAAFSSNHMYNVAQYTRTLAQQYAGGGSDELEALYLYLRAGYYAEFYNSNITFLSWVTPAVKGAVDAFVQNAHFYDNGDAHGKVLNEVIITMDSAGLQHAYLDVVTQWLTRWNAQYAEHWYMRNAVNGVFTILFGGQWNNQYTSLIGEQTALVTALQAFALDRTKVNSPTEFMAANAARELGRLARYTDATIAPKVTEGLTAIFGQYPSYGDGDAIWLGAADTASYYADCSQFNICGFEDALRDAALNQTFICSDTIKIRSQDMSQAQHLAACDKMAYEESFFHTTLETGNQPVADDHNTQLQVNIFNSDTDYGKYAGPIFGIDTNNGGMYLEGNPANVGNIPNFIAYEASYANPDHFVWNLEHEYVHYLDGRFNMYGDFGTPTELVVWWSEGVAEYVSRVNDNPQAIATIQDGSTYTLAQVFDTTYDGFDVDRIYRWGYLAVRFMFERHPDEVQRMLSATRQGRWAEYKAIISGWANQYQSEFAQWTEALAKGDSGAGNGEGTGSGNEGGGESGGNTGLPENCVVLPKISDGRLALDEAACLADTASASDVLWFSIPAVSEYQTTAITAGNGTGDLTLEYSNLNWPDGTNVQASSANMGNSECIILEHQANYWGYLKVSGSFENAALLVEAGSNQCRQ</sequence>
<evidence type="ECO:0000256" key="4">
    <source>
        <dbReference type="ARBA" id="ARBA00012653"/>
    </source>
</evidence>
<dbReference type="STRING" id="320778.ABT57_16560"/>
<evidence type="ECO:0000256" key="14">
    <source>
        <dbReference type="SAM" id="MobiDB-lite"/>
    </source>
</evidence>
<evidence type="ECO:0000256" key="13">
    <source>
        <dbReference type="PIRSR" id="PIRSR602169-1"/>
    </source>
</evidence>
<dbReference type="GO" id="GO:0004222">
    <property type="term" value="F:metalloendopeptidase activity"/>
    <property type="evidence" value="ECO:0007669"/>
    <property type="project" value="InterPro"/>
</dbReference>
<dbReference type="GO" id="GO:0005576">
    <property type="term" value="C:extracellular region"/>
    <property type="evidence" value="ECO:0007669"/>
    <property type="project" value="UniProtKB-SubCell"/>
</dbReference>
<comment type="cofactor">
    <cofactor evidence="2">
        <name>Zn(2+)</name>
        <dbReference type="ChEBI" id="CHEBI:29105"/>
    </cofactor>
</comment>
<feature type="region of interest" description="Disordered" evidence="14">
    <location>
        <begin position="621"/>
        <end position="646"/>
    </location>
</feature>
<feature type="domain" description="Peptidase M9 collagenase N-terminal" evidence="16">
    <location>
        <begin position="92"/>
        <end position="271"/>
    </location>
</feature>
<gene>
    <name evidence="17" type="ORF">ABT57_16560</name>
</gene>
<evidence type="ECO:0000256" key="15">
    <source>
        <dbReference type="SAM" id="SignalP"/>
    </source>
</evidence>
<evidence type="ECO:0000256" key="10">
    <source>
        <dbReference type="ARBA" id="ARBA00022833"/>
    </source>
</evidence>
<dbReference type="Proteomes" id="UP000035909">
    <property type="component" value="Unassembled WGS sequence"/>
</dbReference>
<dbReference type="GO" id="GO:0006508">
    <property type="term" value="P:proteolysis"/>
    <property type="evidence" value="ECO:0007669"/>
    <property type="project" value="UniProtKB-KW"/>
</dbReference>
<dbReference type="EC" id="3.4.24.3" evidence="4"/>
<organism evidence="17 18">
    <name type="scientific">Photobacterium ganghwense</name>
    <dbReference type="NCBI Taxonomy" id="320778"/>
    <lineage>
        <taxon>Bacteria</taxon>
        <taxon>Pseudomonadati</taxon>
        <taxon>Pseudomonadota</taxon>
        <taxon>Gammaproteobacteria</taxon>
        <taxon>Vibrionales</taxon>
        <taxon>Vibrionaceae</taxon>
        <taxon>Photobacterium</taxon>
    </lineage>
</organism>
<comment type="subcellular location">
    <subcellularLocation>
        <location evidence="3">Secreted</location>
    </subcellularLocation>
</comment>
<dbReference type="RefSeq" id="WP_047886271.1">
    <property type="nucleotide sequence ID" value="NZ_CP071326.1"/>
</dbReference>
<reference evidence="17 18" key="1">
    <citation type="submission" date="2015-05" db="EMBL/GenBank/DDBJ databases">
        <title>Photobacterium galathea sp. nov.</title>
        <authorList>
            <person name="Machado H."/>
            <person name="Gram L."/>
        </authorList>
    </citation>
    <scope>NUCLEOTIDE SEQUENCE [LARGE SCALE GENOMIC DNA]</scope>
    <source>
        <strain evidence="17 18">DSM 22954</strain>
    </source>
</reference>
<dbReference type="PANTHER" id="PTHR13062:SF9">
    <property type="entry name" value="MICROBIAL COLLAGENASE"/>
    <property type="match status" value="1"/>
</dbReference>
<keyword evidence="7" id="KW-0479">Metal-binding</keyword>
<evidence type="ECO:0000313" key="18">
    <source>
        <dbReference type="Proteomes" id="UP000035909"/>
    </source>
</evidence>
<protein>
    <recommendedName>
        <fullName evidence="4">microbial collagenase</fullName>
        <ecNumber evidence="4">3.4.24.3</ecNumber>
    </recommendedName>
</protein>
<keyword evidence="18" id="KW-1185">Reference proteome</keyword>
<evidence type="ECO:0000259" key="16">
    <source>
        <dbReference type="Pfam" id="PF08453"/>
    </source>
</evidence>
<keyword evidence="11" id="KW-0482">Metalloprotease</keyword>
<dbReference type="EMBL" id="LDOU01000015">
    <property type="protein sequence ID" value="KLV08383.1"/>
    <property type="molecule type" value="Genomic_DNA"/>
</dbReference>
<feature type="signal peptide" evidence="15">
    <location>
        <begin position="1"/>
        <end position="21"/>
    </location>
</feature>
<evidence type="ECO:0000256" key="7">
    <source>
        <dbReference type="ARBA" id="ARBA00022723"/>
    </source>
</evidence>
<dbReference type="GO" id="GO:0008270">
    <property type="term" value="F:zinc ion binding"/>
    <property type="evidence" value="ECO:0007669"/>
    <property type="project" value="InterPro"/>
</dbReference>